<reference evidence="2" key="2">
    <citation type="submission" date="2022-01" db="EMBL/GenBank/DDBJ databases">
        <authorList>
            <person name="Zivanovic Y."/>
            <person name="Moreira D."/>
            <person name="Lopez-Garcia P."/>
        </authorList>
    </citation>
    <scope>NUCLEOTIDE SEQUENCE</scope>
    <source>
        <strain evidence="2">G9</strain>
    </source>
</reference>
<protein>
    <submittedName>
        <fullName evidence="2">NTP transferase domain-containing protein</fullName>
    </submittedName>
</protein>
<dbReference type="PANTHER" id="PTHR43777">
    <property type="entry name" value="MOLYBDENUM COFACTOR CYTIDYLYLTRANSFERASE"/>
    <property type="match status" value="1"/>
</dbReference>
<keyword evidence="2" id="KW-0808">Transferase</keyword>
<feature type="domain" description="MobA-like NTP transferase" evidence="1">
    <location>
        <begin position="9"/>
        <end position="167"/>
    </location>
</feature>
<accession>A0ABT6F3G5</accession>
<dbReference type="Proteomes" id="UP001154265">
    <property type="component" value="Unassembled WGS sequence"/>
</dbReference>
<dbReference type="GO" id="GO:0016740">
    <property type="term" value="F:transferase activity"/>
    <property type="evidence" value="ECO:0007669"/>
    <property type="project" value="UniProtKB-KW"/>
</dbReference>
<evidence type="ECO:0000259" key="1">
    <source>
        <dbReference type="Pfam" id="PF12804"/>
    </source>
</evidence>
<gene>
    <name evidence="2" type="ORF">L3556_15855</name>
</gene>
<dbReference type="PANTHER" id="PTHR43777:SF1">
    <property type="entry name" value="MOLYBDENUM COFACTOR CYTIDYLYLTRANSFERASE"/>
    <property type="match status" value="1"/>
</dbReference>
<evidence type="ECO:0000313" key="2">
    <source>
        <dbReference type="EMBL" id="MDG2992395.1"/>
    </source>
</evidence>
<dbReference type="InterPro" id="IPR025877">
    <property type="entry name" value="MobA-like_NTP_Trfase"/>
</dbReference>
<dbReference type="EMBL" id="JAKKUT010000008">
    <property type="protein sequence ID" value="MDG2992395.1"/>
    <property type="molecule type" value="Genomic_DNA"/>
</dbReference>
<dbReference type="InterPro" id="IPR029044">
    <property type="entry name" value="Nucleotide-diphossugar_trans"/>
</dbReference>
<dbReference type="Pfam" id="PF12804">
    <property type="entry name" value="NTP_transf_3"/>
    <property type="match status" value="1"/>
</dbReference>
<sequence>MTKPPLAYAIVLAAGYSQRMGQDKAALPWLNGQPLGQWLLETLATTGWIPRIVLGPHNWDWGKRTLPQDYLVFNPDPSQGKTTSIAAGVQAVPQQTRAILISAIDQPRQPQLYARLRCASVAQGDRLLVPTLNGRWDHPLVFVGAWRHQLLHLRESQAGLRQLLHQSRSKIEPIPGRAEWGLGWDANTPDTYSQIVQFFTKH</sequence>
<reference evidence="2" key="1">
    <citation type="journal article" date="2022" name="Genome Biol. Evol.">
        <title>A New Gene Family Diagnostic for Intracellular Biomineralization of Amorphous Ca Carbonates by Cyanobacteria.</title>
        <authorList>
            <person name="Benzerara K."/>
            <person name="Duprat E."/>
            <person name="Bitard-Feildel T."/>
            <person name="Caumes G."/>
            <person name="Cassier-Chauvat C."/>
            <person name="Chauvat F."/>
            <person name="Dezi M."/>
            <person name="Diop S.I."/>
            <person name="Gaschignard G."/>
            <person name="Gorgen S."/>
            <person name="Gugger M."/>
            <person name="Lopez-Garcia P."/>
            <person name="Millet M."/>
            <person name="Skouri-Panet F."/>
            <person name="Moreira D."/>
            <person name="Callebaut I."/>
        </authorList>
    </citation>
    <scope>NUCLEOTIDE SEQUENCE</scope>
    <source>
        <strain evidence="2">G9</strain>
    </source>
</reference>
<proteinExistence type="predicted"/>
<comment type="caution">
    <text evidence="2">The sequence shown here is derived from an EMBL/GenBank/DDBJ whole genome shotgun (WGS) entry which is preliminary data.</text>
</comment>
<dbReference type="Gene3D" id="3.90.550.10">
    <property type="entry name" value="Spore Coat Polysaccharide Biosynthesis Protein SpsA, Chain A"/>
    <property type="match status" value="1"/>
</dbReference>
<organism evidence="2 3">
    <name type="scientific">Candidatus Synechococcus calcipolaris G9</name>
    <dbReference type="NCBI Taxonomy" id="1497997"/>
    <lineage>
        <taxon>Bacteria</taxon>
        <taxon>Bacillati</taxon>
        <taxon>Cyanobacteriota</taxon>
        <taxon>Cyanophyceae</taxon>
        <taxon>Synechococcales</taxon>
        <taxon>Synechococcaceae</taxon>
        <taxon>Synechococcus</taxon>
    </lineage>
</organism>
<evidence type="ECO:0000313" key="3">
    <source>
        <dbReference type="Proteomes" id="UP001154265"/>
    </source>
</evidence>
<dbReference type="RefSeq" id="WP_277868308.1">
    <property type="nucleotide sequence ID" value="NZ_JAKKUT010000008.1"/>
</dbReference>
<name>A0ABT6F3G5_9SYNE</name>
<dbReference type="SUPFAM" id="SSF53448">
    <property type="entry name" value="Nucleotide-diphospho-sugar transferases"/>
    <property type="match status" value="1"/>
</dbReference>
<keyword evidence="3" id="KW-1185">Reference proteome</keyword>